<proteinExistence type="predicted"/>
<name>A0ABN7XPK9_GIGMA</name>
<evidence type="ECO:0000313" key="2">
    <source>
        <dbReference type="Proteomes" id="UP000789901"/>
    </source>
</evidence>
<keyword evidence="2" id="KW-1185">Reference proteome</keyword>
<dbReference type="Proteomes" id="UP000789901">
    <property type="component" value="Unassembled WGS sequence"/>
</dbReference>
<feature type="non-terminal residue" evidence="1">
    <location>
        <position position="1"/>
    </location>
</feature>
<comment type="caution">
    <text evidence="1">The sequence shown here is derived from an EMBL/GenBank/DDBJ whole genome shotgun (WGS) entry which is preliminary data.</text>
</comment>
<reference evidence="1 2" key="1">
    <citation type="submission" date="2021-06" db="EMBL/GenBank/DDBJ databases">
        <authorList>
            <person name="Kallberg Y."/>
            <person name="Tangrot J."/>
            <person name="Rosling A."/>
        </authorList>
    </citation>
    <scope>NUCLEOTIDE SEQUENCE [LARGE SCALE GENOMIC DNA]</scope>
    <source>
        <strain evidence="1 2">120-4 pot B 10/14</strain>
    </source>
</reference>
<protein>
    <submittedName>
        <fullName evidence="1">19489_t:CDS:1</fullName>
    </submittedName>
</protein>
<gene>
    <name evidence="1" type="ORF">GMARGA_LOCUS45109</name>
</gene>
<accession>A0ABN7XPK9</accession>
<feature type="non-terminal residue" evidence="1">
    <location>
        <position position="76"/>
    </location>
</feature>
<sequence>ILLNSNFQNWFSTNDKIASIFTLIASANVEILNILDSNFAGFKCFFAELSNNTKKWVFYSSIINMFIEDILSLIIQ</sequence>
<organism evidence="1 2">
    <name type="scientific">Gigaspora margarita</name>
    <dbReference type="NCBI Taxonomy" id="4874"/>
    <lineage>
        <taxon>Eukaryota</taxon>
        <taxon>Fungi</taxon>
        <taxon>Fungi incertae sedis</taxon>
        <taxon>Mucoromycota</taxon>
        <taxon>Glomeromycotina</taxon>
        <taxon>Glomeromycetes</taxon>
        <taxon>Diversisporales</taxon>
        <taxon>Gigasporaceae</taxon>
        <taxon>Gigaspora</taxon>
    </lineage>
</organism>
<evidence type="ECO:0000313" key="1">
    <source>
        <dbReference type="EMBL" id="CAG8856288.1"/>
    </source>
</evidence>
<dbReference type="EMBL" id="CAJVQB010158281">
    <property type="protein sequence ID" value="CAG8856288.1"/>
    <property type="molecule type" value="Genomic_DNA"/>
</dbReference>